<keyword evidence="2" id="KW-1133">Transmembrane helix</keyword>
<keyword evidence="2" id="KW-0812">Transmembrane</keyword>
<keyword evidence="2" id="KW-0472">Membrane</keyword>
<proteinExistence type="predicted"/>
<dbReference type="InterPro" id="IPR014245">
    <property type="entry name" value="Spore_III_AF"/>
</dbReference>
<dbReference type="AlphaFoldDB" id="A0A6N9JVB2"/>
<dbReference type="GeneID" id="93136930"/>
<sequence>MHDREGAEQMEMIYNWILKLSFFAVLGSVILQMIPDHGFQKYVRFVLGLILAAMLVVPVLELFDKRAAFEEIYHNSAYKIRTSELEEKSQKVQEDILDIDGQNVENQNIENSGTGSQNTEDQIQDSNTDRSSDENVSQNRRIEVEQIEIGKESE</sequence>
<protein>
    <recommendedName>
        <fullName evidence="5">Stage III sporulation protein AF</fullName>
    </recommendedName>
</protein>
<reference evidence="3 4" key="1">
    <citation type="journal article" date="2019" name="Nat. Med.">
        <title>A library of human gut bacterial isolates paired with longitudinal multiomics data enables mechanistic microbiome research.</title>
        <authorList>
            <person name="Poyet M."/>
            <person name="Groussin M."/>
            <person name="Gibbons S.M."/>
            <person name="Avila-Pacheco J."/>
            <person name="Jiang X."/>
            <person name="Kearney S.M."/>
            <person name="Perrotta A.R."/>
            <person name="Berdy B."/>
            <person name="Zhao S."/>
            <person name="Lieberman T.D."/>
            <person name="Swanson P.K."/>
            <person name="Smith M."/>
            <person name="Roesemann S."/>
            <person name="Alexander J.E."/>
            <person name="Rich S.A."/>
            <person name="Livny J."/>
            <person name="Vlamakis H."/>
            <person name="Clish C."/>
            <person name="Bullock K."/>
            <person name="Deik A."/>
            <person name="Scott J."/>
            <person name="Pierce K.A."/>
            <person name="Xavier R.J."/>
            <person name="Alm E.J."/>
        </authorList>
    </citation>
    <scope>NUCLEOTIDE SEQUENCE [LARGE SCALE GENOMIC DNA]</scope>
    <source>
        <strain evidence="3 4">BIOML-A1</strain>
    </source>
</reference>
<name>A0A6N9JVB2_9FIRM</name>
<comment type="caution">
    <text evidence="3">The sequence shown here is derived from an EMBL/GenBank/DDBJ whole genome shotgun (WGS) entry which is preliminary data.</text>
</comment>
<evidence type="ECO:0000256" key="1">
    <source>
        <dbReference type="SAM" id="MobiDB-lite"/>
    </source>
</evidence>
<dbReference type="EMBL" id="WWSH01000004">
    <property type="protein sequence ID" value="MZK10007.1"/>
    <property type="molecule type" value="Genomic_DNA"/>
</dbReference>
<feature type="transmembrane region" description="Helical" evidence="2">
    <location>
        <begin position="12"/>
        <end position="30"/>
    </location>
</feature>
<accession>A0A6N9JVB2</accession>
<feature type="compositionally biased region" description="Polar residues" evidence="1">
    <location>
        <begin position="103"/>
        <end position="126"/>
    </location>
</feature>
<evidence type="ECO:0000313" key="4">
    <source>
        <dbReference type="Proteomes" id="UP000449249"/>
    </source>
</evidence>
<feature type="region of interest" description="Disordered" evidence="1">
    <location>
        <begin position="99"/>
        <end position="154"/>
    </location>
</feature>
<evidence type="ECO:0008006" key="5">
    <source>
        <dbReference type="Google" id="ProtNLM"/>
    </source>
</evidence>
<gene>
    <name evidence="3" type="ORF">GT576_06565</name>
</gene>
<evidence type="ECO:0000313" key="3">
    <source>
        <dbReference type="EMBL" id="MZK10007.1"/>
    </source>
</evidence>
<dbReference type="RefSeq" id="WP_006427562.1">
    <property type="nucleotide sequence ID" value="NZ_CP102280.1"/>
</dbReference>
<dbReference type="Pfam" id="PF09581">
    <property type="entry name" value="Spore_III_AF"/>
    <property type="match status" value="1"/>
</dbReference>
<feature type="transmembrane region" description="Helical" evidence="2">
    <location>
        <begin position="42"/>
        <end position="63"/>
    </location>
</feature>
<dbReference type="Proteomes" id="UP000449249">
    <property type="component" value="Unassembled WGS sequence"/>
</dbReference>
<feature type="compositionally biased region" description="Basic and acidic residues" evidence="1">
    <location>
        <begin position="140"/>
        <end position="154"/>
    </location>
</feature>
<organism evidence="3 4">
    <name type="scientific">Dorea longicatena</name>
    <dbReference type="NCBI Taxonomy" id="88431"/>
    <lineage>
        <taxon>Bacteria</taxon>
        <taxon>Bacillati</taxon>
        <taxon>Bacillota</taxon>
        <taxon>Clostridia</taxon>
        <taxon>Lachnospirales</taxon>
        <taxon>Lachnospiraceae</taxon>
        <taxon>Dorea</taxon>
    </lineage>
</organism>
<evidence type="ECO:0000256" key="2">
    <source>
        <dbReference type="SAM" id="Phobius"/>
    </source>
</evidence>